<feature type="domain" description="Luciferase-like" evidence="2">
    <location>
        <begin position="16"/>
        <end position="231"/>
    </location>
</feature>
<gene>
    <name evidence="3" type="ORF">GA0070624_5197</name>
</gene>
<keyword evidence="1" id="KW-0560">Oxidoreductase</keyword>
<organism evidence="3 4">
    <name type="scientific">Micromonospora rhizosphaerae</name>
    <dbReference type="NCBI Taxonomy" id="568872"/>
    <lineage>
        <taxon>Bacteria</taxon>
        <taxon>Bacillati</taxon>
        <taxon>Actinomycetota</taxon>
        <taxon>Actinomycetes</taxon>
        <taxon>Micromonosporales</taxon>
        <taxon>Micromonosporaceae</taxon>
        <taxon>Micromonospora</taxon>
    </lineage>
</organism>
<dbReference type="Pfam" id="PF00296">
    <property type="entry name" value="Bac_luciferase"/>
    <property type="match status" value="1"/>
</dbReference>
<dbReference type="SUPFAM" id="SSF51679">
    <property type="entry name" value="Bacterial luciferase-like"/>
    <property type="match status" value="1"/>
</dbReference>
<dbReference type="CDD" id="cd01097">
    <property type="entry name" value="Tetrahydromethanopterin_reductase"/>
    <property type="match status" value="1"/>
</dbReference>
<evidence type="ECO:0000259" key="2">
    <source>
        <dbReference type="Pfam" id="PF00296"/>
    </source>
</evidence>
<dbReference type="Gene3D" id="3.20.20.30">
    <property type="entry name" value="Luciferase-like domain"/>
    <property type="match status" value="1"/>
</dbReference>
<dbReference type="Proteomes" id="UP000199413">
    <property type="component" value="Unassembled WGS sequence"/>
</dbReference>
<evidence type="ECO:0000313" key="4">
    <source>
        <dbReference type="Proteomes" id="UP000199413"/>
    </source>
</evidence>
<dbReference type="EMBL" id="FMHV01000002">
    <property type="protein sequence ID" value="SCL35208.1"/>
    <property type="molecule type" value="Genomic_DNA"/>
</dbReference>
<proteinExistence type="predicted"/>
<accession>A0A1C6T0B4</accession>
<dbReference type="PANTHER" id="PTHR43244:SF1">
    <property type="entry name" value="5,10-METHYLENETETRAHYDROMETHANOPTERIN REDUCTASE"/>
    <property type="match status" value="1"/>
</dbReference>
<evidence type="ECO:0000256" key="1">
    <source>
        <dbReference type="ARBA" id="ARBA00023002"/>
    </source>
</evidence>
<dbReference type="InterPro" id="IPR050564">
    <property type="entry name" value="F420-G6PD/mer"/>
</dbReference>
<dbReference type="GO" id="GO:0004497">
    <property type="term" value="F:monooxygenase activity"/>
    <property type="evidence" value="ECO:0007669"/>
    <property type="project" value="UniProtKB-KW"/>
</dbReference>
<evidence type="ECO:0000313" key="3">
    <source>
        <dbReference type="EMBL" id="SCL35208.1"/>
    </source>
</evidence>
<dbReference type="RefSeq" id="WP_091345456.1">
    <property type="nucleotide sequence ID" value="NZ_FMHV01000002.1"/>
</dbReference>
<dbReference type="GO" id="GO:0016705">
    <property type="term" value="F:oxidoreductase activity, acting on paired donors, with incorporation or reduction of molecular oxygen"/>
    <property type="evidence" value="ECO:0007669"/>
    <property type="project" value="InterPro"/>
</dbReference>
<dbReference type="OrthoDB" id="9775082at2"/>
<dbReference type="STRING" id="568872.GA0070624_5197"/>
<dbReference type="InterPro" id="IPR036661">
    <property type="entry name" value="Luciferase-like_sf"/>
</dbReference>
<protein>
    <submittedName>
        <fullName evidence="3">Luciferase-like monooxygenase</fullName>
    </submittedName>
</protein>
<dbReference type="PANTHER" id="PTHR43244">
    <property type="match status" value="1"/>
</dbReference>
<dbReference type="InterPro" id="IPR011251">
    <property type="entry name" value="Luciferase-like_dom"/>
</dbReference>
<name>A0A1C6T0B4_9ACTN</name>
<keyword evidence="4" id="KW-1185">Reference proteome</keyword>
<dbReference type="AlphaFoldDB" id="A0A1C6T0B4"/>
<reference evidence="4" key="1">
    <citation type="submission" date="2016-06" db="EMBL/GenBank/DDBJ databases">
        <authorList>
            <person name="Varghese N."/>
            <person name="Submissions Spin"/>
        </authorList>
    </citation>
    <scope>NUCLEOTIDE SEQUENCE [LARGE SCALE GENOMIC DNA]</scope>
    <source>
        <strain evidence="4">DSM 45431</strain>
    </source>
</reference>
<keyword evidence="3" id="KW-0503">Monooxygenase</keyword>
<sequence>MTDYGHDLLFGAFVTPTAQPVRHAVDLAVTAERAGLDLVTFQDHPYQPRFHDTWTLLSYVAARTERIHLSGNVLNLPLRQPAVLARSAASLDLLSGGRFELGIGAGGFWDAIEAMGGRRLSPGQAVDALEEAIRVVREIWAAGKPGGVRVDGEYYRVHGAKRGPAPAHDVNVWIGAYKPRMLRLTGRVADGWLPTLQYLQGGPADLTQMNALIDEGAAAAGREPAQVRRLLNIGGQFASTGRSLLNGPPEQWAEDLAGLTLEHGVSAFILAADDPAAIELFAAEVVPVTRQLVAEERARRAA</sequence>